<evidence type="ECO:0000256" key="1">
    <source>
        <dbReference type="ARBA" id="ARBA00023015"/>
    </source>
</evidence>
<evidence type="ECO:0000313" key="5">
    <source>
        <dbReference type="EMBL" id="PZV35646.1"/>
    </source>
</evidence>
<dbReference type="InterPro" id="IPR036388">
    <property type="entry name" value="WH-like_DNA-bd_sf"/>
</dbReference>
<comment type="caution">
    <text evidence="5">The sequence shown here is derived from an EMBL/GenBank/DDBJ whole genome shotgun (WGS) entry which is preliminary data.</text>
</comment>
<dbReference type="EMBL" id="MZXV01000056">
    <property type="protein sequence ID" value="PZV35646.1"/>
    <property type="molecule type" value="Genomic_DNA"/>
</dbReference>
<sequence>MHNMPVRKKLSDEVRLRLEEMIRDEVYPVGASLPSERDLMSMFDVGRPSVREALFALEKMGLVRINSGERPKVTRPTPRNMLEQLTGTAHLLMDQPDGIGHFEQLRLFLEVSIARHAAEVATRAQVDALAAALAENERAIPRARAFAVTDVAFHRVLTAIPGNPIFLAAHEALVEWLINQRIHMANTEVENRRSFAGHQSVFEAIERHDPEAAGRAMREHLENARRKFNSGLAKPD</sequence>
<proteinExistence type="predicted"/>
<gene>
    <name evidence="5" type="ORF">B5V02_26745</name>
</gene>
<dbReference type="InterPro" id="IPR011711">
    <property type="entry name" value="GntR_C"/>
</dbReference>
<dbReference type="Gene3D" id="1.10.10.10">
    <property type="entry name" value="Winged helix-like DNA-binding domain superfamily/Winged helix DNA-binding domain"/>
    <property type="match status" value="1"/>
</dbReference>
<protein>
    <submittedName>
        <fullName evidence="5">GntR family transcriptional regulator</fullName>
    </submittedName>
</protein>
<evidence type="ECO:0000256" key="2">
    <source>
        <dbReference type="ARBA" id="ARBA00023125"/>
    </source>
</evidence>
<reference evidence="6" key="1">
    <citation type="submission" date="2017-03" db="EMBL/GenBank/DDBJ databases">
        <authorList>
            <person name="Safronova V.I."/>
            <person name="Sazanova A.L."/>
            <person name="Chirak E.R."/>
        </authorList>
    </citation>
    <scope>NUCLEOTIDE SEQUENCE [LARGE SCALE GENOMIC DNA]</scope>
    <source>
        <strain evidence="6">Ach-343</strain>
    </source>
</reference>
<evidence type="ECO:0000256" key="3">
    <source>
        <dbReference type="ARBA" id="ARBA00023163"/>
    </source>
</evidence>
<dbReference type="SMART" id="SM00895">
    <property type="entry name" value="FCD"/>
    <property type="match status" value="1"/>
</dbReference>
<dbReference type="RefSeq" id="WP_167458675.1">
    <property type="nucleotide sequence ID" value="NZ_JBHUGR010000001.1"/>
</dbReference>
<dbReference type="PROSITE" id="PS50949">
    <property type="entry name" value="HTH_GNTR"/>
    <property type="match status" value="1"/>
</dbReference>
<dbReference type="InterPro" id="IPR008920">
    <property type="entry name" value="TF_FadR/GntR_C"/>
</dbReference>
<keyword evidence="1" id="KW-0805">Transcription regulation</keyword>
<organism evidence="5 6">
    <name type="scientific">Mesorhizobium kowhaii</name>
    <dbReference type="NCBI Taxonomy" id="1300272"/>
    <lineage>
        <taxon>Bacteria</taxon>
        <taxon>Pseudomonadati</taxon>
        <taxon>Pseudomonadota</taxon>
        <taxon>Alphaproteobacteria</taxon>
        <taxon>Hyphomicrobiales</taxon>
        <taxon>Phyllobacteriaceae</taxon>
        <taxon>Mesorhizobium</taxon>
    </lineage>
</organism>
<feature type="domain" description="HTH gntR-type" evidence="4">
    <location>
        <begin position="8"/>
        <end position="76"/>
    </location>
</feature>
<dbReference type="PRINTS" id="PR00035">
    <property type="entry name" value="HTHGNTR"/>
</dbReference>
<keyword evidence="3" id="KW-0804">Transcription</keyword>
<dbReference type="PANTHER" id="PTHR43537">
    <property type="entry name" value="TRANSCRIPTIONAL REGULATOR, GNTR FAMILY"/>
    <property type="match status" value="1"/>
</dbReference>
<evidence type="ECO:0000259" key="4">
    <source>
        <dbReference type="PROSITE" id="PS50949"/>
    </source>
</evidence>
<dbReference type="Pfam" id="PF07729">
    <property type="entry name" value="FCD"/>
    <property type="match status" value="1"/>
</dbReference>
<accession>A0A2W7DWV4</accession>
<dbReference type="InterPro" id="IPR036390">
    <property type="entry name" value="WH_DNA-bd_sf"/>
</dbReference>
<keyword evidence="2" id="KW-0238">DNA-binding</keyword>
<dbReference type="Gene3D" id="1.20.120.530">
    <property type="entry name" value="GntR ligand-binding domain-like"/>
    <property type="match status" value="1"/>
</dbReference>
<dbReference type="NCBIfam" id="NF003011">
    <property type="entry name" value="PRK03837.1"/>
    <property type="match status" value="1"/>
</dbReference>
<dbReference type="CDD" id="cd07377">
    <property type="entry name" value="WHTH_GntR"/>
    <property type="match status" value="1"/>
</dbReference>
<dbReference type="Pfam" id="PF00392">
    <property type="entry name" value="GntR"/>
    <property type="match status" value="1"/>
</dbReference>
<dbReference type="SMART" id="SM00345">
    <property type="entry name" value="HTH_GNTR"/>
    <property type="match status" value="1"/>
</dbReference>
<dbReference type="AlphaFoldDB" id="A0A2W7DWV4"/>
<dbReference type="SUPFAM" id="SSF46785">
    <property type="entry name" value="Winged helix' DNA-binding domain"/>
    <property type="match status" value="1"/>
</dbReference>
<dbReference type="GO" id="GO:0003700">
    <property type="term" value="F:DNA-binding transcription factor activity"/>
    <property type="evidence" value="ECO:0007669"/>
    <property type="project" value="InterPro"/>
</dbReference>
<dbReference type="SUPFAM" id="SSF48008">
    <property type="entry name" value="GntR ligand-binding domain-like"/>
    <property type="match status" value="1"/>
</dbReference>
<name>A0A2W7DWV4_9HYPH</name>
<evidence type="ECO:0000313" key="6">
    <source>
        <dbReference type="Proteomes" id="UP000248616"/>
    </source>
</evidence>
<dbReference type="Proteomes" id="UP000248616">
    <property type="component" value="Unassembled WGS sequence"/>
</dbReference>
<dbReference type="InterPro" id="IPR000524">
    <property type="entry name" value="Tscrpt_reg_HTH_GntR"/>
</dbReference>
<keyword evidence="6" id="KW-1185">Reference proteome</keyword>
<dbReference type="GO" id="GO:0003677">
    <property type="term" value="F:DNA binding"/>
    <property type="evidence" value="ECO:0007669"/>
    <property type="project" value="UniProtKB-KW"/>
</dbReference>
<dbReference type="PANTHER" id="PTHR43537:SF53">
    <property type="entry name" value="HTH-TYPE TRANSCRIPTIONAL REPRESSOR NANR"/>
    <property type="match status" value="1"/>
</dbReference>